<evidence type="ECO:0000256" key="1">
    <source>
        <dbReference type="SAM" id="Phobius"/>
    </source>
</evidence>
<feature type="transmembrane region" description="Helical" evidence="1">
    <location>
        <begin position="146"/>
        <end position="168"/>
    </location>
</feature>
<keyword evidence="1" id="KW-1133">Transmembrane helix</keyword>
<feature type="transmembrane region" description="Helical" evidence="1">
    <location>
        <begin position="37"/>
        <end position="58"/>
    </location>
</feature>
<keyword evidence="1" id="KW-0812">Transmembrane</keyword>
<dbReference type="AlphaFoldDB" id="A0A7Y6BZK7"/>
<feature type="transmembrane region" description="Helical" evidence="1">
    <location>
        <begin position="180"/>
        <end position="203"/>
    </location>
</feature>
<name>A0A7Y6BZK7_9BACL</name>
<dbReference type="RefSeq" id="WP_175396563.1">
    <property type="nucleotide sequence ID" value="NZ_JABMCB010000187.1"/>
</dbReference>
<comment type="caution">
    <text evidence="2">The sequence shown here is derived from an EMBL/GenBank/DDBJ whole genome shotgun (WGS) entry which is preliminary data.</text>
</comment>
<feature type="transmembrane region" description="Helical" evidence="1">
    <location>
        <begin position="79"/>
        <end position="102"/>
    </location>
</feature>
<accession>A0A7Y6BZK7</accession>
<reference evidence="2 3" key="1">
    <citation type="submission" date="2020-05" db="EMBL/GenBank/DDBJ databases">
        <title>Genome Sequencing of Type Strains.</title>
        <authorList>
            <person name="Lemaire J.F."/>
            <person name="Inderbitzin P."/>
            <person name="Gregorio O.A."/>
            <person name="Collins S.B."/>
            <person name="Wespe N."/>
            <person name="Knight-Connoni V."/>
        </authorList>
    </citation>
    <scope>NUCLEOTIDE SEQUENCE [LARGE SCALE GENOMIC DNA]</scope>
    <source>
        <strain evidence="2 3">LMG 21957</strain>
    </source>
</reference>
<dbReference type="Pfam" id="PF13346">
    <property type="entry name" value="ABC2_membrane_5"/>
    <property type="match status" value="1"/>
</dbReference>
<proteinExistence type="predicted"/>
<dbReference type="EMBL" id="JABMCB010000187">
    <property type="protein sequence ID" value="NUU76879.1"/>
    <property type="molecule type" value="Genomic_DNA"/>
</dbReference>
<keyword evidence="1" id="KW-0472">Membrane</keyword>
<feature type="transmembrane region" description="Helical" evidence="1">
    <location>
        <begin position="114"/>
        <end position="134"/>
    </location>
</feature>
<dbReference type="PANTHER" id="PTHR41309">
    <property type="entry name" value="MEMBRANE PROTEIN-RELATED"/>
    <property type="match status" value="1"/>
</dbReference>
<organism evidence="2 3">
    <name type="scientific">Paenibacillus xylanilyticus</name>
    <dbReference type="NCBI Taxonomy" id="248903"/>
    <lineage>
        <taxon>Bacteria</taxon>
        <taxon>Bacillati</taxon>
        <taxon>Bacillota</taxon>
        <taxon>Bacilli</taxon>
        <taxon>Bacillales</taxon>
        <taxon>Paenibacillaceae</taxon>
        <taxon>Paenibacillus</taxon>
    </lineage>
</organism>
<evidence type="ECO:0000313" key="3">
    <source>
        <dbReference type="Proteomes" id="UP000526125"/>
    </source>
</evidence>
<evidence type="ECO:0000313" key="2">
    <source>
        <dbReference type="EMBL" id="NUU76879.1"/>
    </source>
</evidence>
<protein>
    <submittedName>
        <fullName evidence="2">ABC-2 transporter permease</fullName>
    </submittedName>
</protein>
<keyword evidence="3" id="KW-1185">Reference proteome</keyword>
<feature type="transmembrane region" description="Helical" evidence="1">
    <location>
        <begin position="12"/>
        <end position="31"/>
    </location>
</feature>
<dbReference type="InterPro" id="IPR025699">
    <property type="entry name" value="ABC2_memb-like"/>
</dbReference>
<sequence>MLNLLRKDFIAIRSSLWTILLYLVVFSLAFIPKSEMSMYFVGIYTAFGSIILATMIDIKNHNHNFLVTLPVSRKNIVQAKYLSAILFTLFGVFASFGIHWLVDLNFPELNKPNYSVLDIMVSVGMVLVLVSIYMPLFYGLSKKGAGIINAVFMVSLIVLAQPFALFMSMVNEEGMINGRVITAISFGIILLFCASYLLTIRLFSRKDL</sequence>
<dbReference type="Proteomes" id="UP000526125">
    <property type="component" value="Unassembled WGS sequence"/>
</dbReference>
<gene>
    <name evidence="2" type="ORF">HP552_16770</name>
</gene>
<dbReference type="PANTHER" id="PTHR41309:SF2">
    <property type="entry name" value="MEMBRANE PROTEIN"/>
    <property type="match status" value="1"/>
</dbReference>